<feature type="domain" description="DUF7032" evidence="1">
    <location>
        <begin position="10"/>
        <end position="52"/>
    </location>
</feature>
<evidence type="ECO:0000313" key="2">
    <source>
        <dbReference type="EMBL" id="KAJ4975408.1"/>
    </source>
</evidence>
<comment type="caution">
    <text evidence="2">The sequence shown here is derived from an EMBL/GenBank/DDBJ whole genome shotgun (WGS) entry which is preliminary data.</text>
</comment>
<reference evidence="2" key="1">
    <citation type="journal article" date="2023" name="Plant J.">
        <title>The genome of the king protea, Protea cynaroides.</title>
        <authorList>
            <person name="Chang J."/>
            <person name="Duong T.A."/>
            <person name="Schoeman C."/>
            <person name="Ma X."/>
            <person name="Roodt D."/>
            <person name="Barker N."/>
            <person name="Li Z."/>
            <person name="Van de Peer Y."/>
            <person name="Mizrachi E."/>
        </authorList>
    </citation>
    <scope>NUCLEOTIDE SEQUENCE</scope>
    <source>
        <tissue evidence="2">Young leaves</tissue>
    </source>
</reference>
<dbReference type="EMBL" id="JAMYWD010000003">
    <property type="protein sequence ID" value="KAJ4975408.1"/>
    <property type="molecule type" value="Genomic_DNA"/>
</dbReference>
<keyword evidence="3" id="KW-1185">Reference proteome</keyword>
<dbReference type="Pfam" id="PF23005">
    <property type="entry name" value="DUF7032"/>
    <property type="match status" value="1"/>
</dbReference>
<accession>A0A9Q0KRB4</accession>
<name>A0A9Q0KRB4_9MAGN</name>
<dbReference type="AlphaFoldDB" id="A0A9Q0KRB4"/>
<dbReference type="Proteomes" id="UP001141806">
    <property type="component" value="Unassembled WGS sequence"/>
</dbReference>
<evidence type="ECO:0000259" key="1">
    <source>
        <dbReference type="Pfam" id="PF23005"/>
    </source>
</evidence>
<sequence length="107" mass="11489">MPFRADPPFSELCHDRFSYTGGKLLLQSNLVMASTSLSFFLHDLDLLLKAGVLRQFNAIVLSQLGSGSGNEELGFLIHDIFACLQIGGSTSSPSREFGGEVALPLDG</sequence>
<dbReference type="InterPro" id="IPR054296">
    <property type="entry name" value="DUF7032"/>
</dbReference>
<protein>
    <recommendedName>
        <fullName evidence="1">DUF7032 domain-containing protein</fullName>
    </recommendedName>
</protein>
<organism evidence="2 3">
    <name type="scientific">Protea cynaroides</name>
    <dbReference type="NCBI Taxonomy" id="273540"/>
    <lineage>
        <taxon>Eukaryota</taxon>
        <taxon>Viridiplantae</taxon>
        <taxon>Streptophyta</taxon>
        <taxon>Embryophyta</taxon>
        <taxon>Tracheophyta</taxon>
        <taxon>Spermatophyta</taxon>
        <taxon>Magnoliopsida</taxon>
        <taxon>Proteales</taxon>
        <taxon>Proteaceae</taxon>
        <taxon>Protea</taxon>
    </lineage>
</organism>
<proteinExistence type="predicted"/>
<evidence type="ECO:0000313" key="3">
    <source>
        <dbReference type="Proteomes" id="UP001141806"/>
    </source>
</evidence>
<gene>
    <name evidence="2" type="ORF">NE237_000514</name>
</gene>